<dbReference type="Proteomes" id="UP001197247">
    <property type="component" value="Unassembled WGS sequence"/>
</dbReference>
<dbReference type="EMBL" id="JAHBAY010000002">
    <property type="protein sequence ID" value="MBT0768539.1"/>
    <property type="molecule type" value="Genomic_DNA"/>
</dbReference>
<dbReference type="SUPFAM" id="SSF161098">
    <property type="entry name" value="MetI-like"/>
    <property type="match status" value="1"/>
</dbReference>
<feature type="transmembrane region" description="Helical" evidence="7">
    <location>
        <begin position="119"/>
        <end position="144"/>
    </location>
</feature>
<keyword evidence="2 7" id="KW-0813">Transport</keyword>
<dbReference type="CDD" id="cd06261">
    <property type="entry name" value="TM_PBP2"/>
    <property type="match status" value="1"/>
</dbReference>
<proteinExistence type="inferred from homology"/>
<keyword evidence="3" id="KW-1003">Cell membrane</keyword>
<comment type="similarity">
    <text evidence="7">Belongs to the binding-protein-dependent transport system permease family.</text>
</comment>
<dbReference type="PANTHER" id="PTHR43744:SF9">
    <property type="entry name" value="POLYGALACTURONAN_RHAMNOGALACTURONAN TRANSPORT SYSTEM PERMEASE PROTEIN YTCP"/>
    <property type="match status" value="1"/>
</dbReference>
<keyword evidence="10" id="KW-1185">Reference proteome</keyword>
<keyword evidence="5 7" id="KW-1133">Transmembrane helix</keyword>
<dbReference type="PROSITE" id="PS50928">
    <property type="entry name" value="ABC_TM1"/>
    <property type="match status" value="1"/>
</dbReference>
<feature type="transmembrane region" description="Helical" evidence="7">
    <location>
        <begin position="83"/>
        <end position="107"/>
    </location>
</feature>
<comment type="subcellular location">
    <subcellularLocation>
        <location evidence="1 7">Cell membrane</location>
        <topology evidence="1 7">Multi-pass membrane protein</topology>
    </subcellularLocation>
</comment>
<evidence type="ECO:0000259" key="8">
    <source>
        <dbReference type="PROSITE" id="PS50928"/>
    </source>
</evidence>
<feature type="domain" description="ABC transmembrane type-1" evidence="8">
    <location>
        <begin position="84"/>
        <end position="276"/>
    </location>
</feature>
<dbReference type="RefSeq" id="WP_214154833.1">
    <property type="nucleotide sequence ID" value="NZ_JAHBAY010000002.1"/>
</dbReference>
<evidence type="ECO:0000256" key="3">
    <source>
        <dbReference type="ARBA" id="ARBA00022475"/>
    </source>
</evidence>
<name>A0ABS5TDP5_9ACTN</name>
<evidence type="ECO:0000256" key="5">
    <source>
        <dbReference type="ARBA" id="ARBA00022989"/>
    </source>
</evidence>
<keyword evidence="4 7" id="KW-0812">Transmembrane</keyword>
<evidence type="ECO:0000313" key="9">
    <source>
        <dbReference type="EMBL" id="MBT0768539.1"/>
    </source>
</evidence>
<evidence type="ECO:0000256" key="2">
    <source>
        <dbReference type="ARBA" id="ARBA00022448"/>
    </source>
</evidence>
<dbReference type="InterPro" id="IPR000515">
    <property type="entry name" value="MetI-like"/>
</dbReference>
<sequence length="297" mass="32347">MSTSQGRPHPPWMERPGPAMRLAKGIALTVVVALVLFPMWTVVATSVADPQEVIENGGWVVWPGHWSFAAYADVLRGGIVTRALMVSGLVTLVGTTLSLCCTIGLAYALSRPRLYGGRFLLLLVLFTFLFPPGMVPLFLVVRSVGLFDQYAALVLPFLVNVFNLVVMRGFFQSLPTEVMEAARVDGAGEFTILRRIVLPLSKPVVAVVGLFYAVAYWNRFFEAIIYFNDQSRWPIGTVLRQYVIGGAALSESADATAASPQSVQMAVVVLATAPIVCLYPFLQRYFVKGVLTGALKA</sequence>
<dbReference type="InterPro" id="IPR035906">
    <property type="entry name" value="MetI-like_sf"/>
</dbReference>
<dbReference type="Pfam" id="PF00528">
    <property type="entry name" value="BPD_transp_1"/>
    <property type="match status" value="1"/>
</dbReference>
<evidence type="ECO:0000256" key="7">
    <source>
        <dbReference type="RuleBase" id="RU363032"/>
    </source>
</evidence>
<accession>A0ABS5TDP5</accession>
<evidence type="ECO:0000256" key="6">
    <source>
        <dbReference type="ARBA" id="ARBA00023136"/>
    </source>
</evidence>
<evidence type="ECO:0000313" key="10">
    <source>
        <dbReference type="Proteomes" id="UP001197247"/>
    </source>
</evidence>
<feature type="transmembrane region" description="Helical" evidence="7">
    <location>
        <begin position="150"/>
        <end position="171"/>
    </location>
</feature>
<reference evidence="9 10" key="1">
    <citation type="submission" date="2021-05" db="EMBL/GenBank/DDBJ databases">
        <title>Kineosporia and Streptomyces sp. nov. two new marine actinobacteria isolated from Coral.</title>
        <authorList>
            <person name="Buangrab K."/>
            <person name="Sutthacheep M."/>
            <person name="Yeemin T."/>
            <person name="Harunari E."/>
            <person name="Igarashi Y."/>
            <person name="Kanchanasin P."/>
            <person name="Tanasupawat S."/>
            <person name="Phongsopitanun W."/>
        </authorList>
    </citation>
    <scope>NUCLEOTIDE SEQUENCE [LARGE SCALE GENOMIC DNA]</scope>
    <source>
        <strain evidence="9 10">J2-2</strain>
    </source>
</reference>
<evidence type="ECO:0000256" key="1">
    <source>
        <dbReference type="ARBA" id="ARBA00004651"/>
    </source>
</evidence>
<gene>
    <name evidence="9" type="ORF">KIH74_06355</name>
</gene>
<evidence type="ECO:0000256" key="4">
    <source>
        <dbReference type="ARBA" id="ARBA00022692"/>
    </source>
</evidence>
<dbReference type="Gene3D" id="1.10.3720.10">
    <property type="entry name" value="MetI-like"/>
    <property type="match status" value="1"/>
</dbReference>
<feature type="transmembrane region" description="Helical" evidence="7">
    <location>
        <begin position="192"/>
        <end position="217"/>
    </location>
</feature>
<protein>
    <submittedName>
        <fullName evidence="9">Carbohydrate ABC transporter permease</fullName>
    </submittedName>
</protein>
<organism evidence="9 10">
    <name type="scientific">Kineosporia corallincola</name>
    <dbReference type="NCBI Taxonomy" id="2835133"/>
    <lineage>
        <taxon>Bacteria</taxon>
        <taxon>Bacillati</taxon>
        <taxon>Actinomycetota</taxon>
        <taxon>Actinomycetes</taxon>
        <taxon>Kineosporiales</taxon>
        <taxon>Kineosporiaceae</taxon>
        <taxon>Kineosporia</taxon>
    </lineage>
</organism>
<feature type="transmembrane region" description="Helical" evidence="7">
    <location>
        <begin position="263"/>
        <end position="282"/>
    </location>
</feature>
<comment type="caution">
    <text evidence="9">The sequence shown here is derived from an EMBL/GenBank/DDBJ whole genome shotgun (WGS) entry which is preliminary data.</text>
</comment>
<keyword evidence="6 7" id="KW-0472">Membrane</keyword>
<dbReference type="PANTHER" id="PTHR43744">
    <property type="entry name" value="ABC TRANSPORTER PERMEASE PROTEIN MG189-RELATED-RELATED"/>
    <property type="match status" value="1"/>
</dbReference>